<name>A0A1G7KJQ9_9BACT</name>
<dbReference type="AlphaFoldDB" id="A0A1G7KJQ9"/>
<reference evidence="7 8" key="1">
    <citation type="submission" date="2016-10" db="EMBL/GenBank/DDBJ databases">
        <authorList>
            <person name="de Groot N.N."/>
        </authorList>
    </citation>
    <scope>NUCLEOTIDE SEQUENCE [LARGE SCALE GENOMIC DNA]</scope>
    <source>
        <strain evidence="7 8">GAS232</strain>
    </source>
</reference>
<evidence type="ECO:0000313" key="7">
    <source>
        <dbReference type="EMBL" id="SDF37483.1"/>
    </source>
</evidence>
<keyword evidence="3 5" id="KW-1133">Transmembrane helix</keyword>
<dbReference type="GO" id="GO:0016874">
    <property type="term" value="F:ligase activity"/>
    <property type="evidence" value="ECO:0007669"/>
    <property type="project" value="UniProtKB-KW"/>
</dbReference>
<sequence length="412" mass="45266">MNAEGVISVERLQPQAPTYPLIAQWSGFFYAARVMTVLLTVRLLGMDAETGVALSLAANYGLLLIALLNAGPATSITSRELRTTAAGRAVLLYLFVTGVSLTWTVAASLSAAAAFWLAMACDVAIVVSQLRQHSATDVVEGLFRGFVYGTVVVAAIAWLLPAQSDMRLGDEELLGPNQIGWPCALAFFFAQHLLRLRMQRRWKACLVLFGLTLLRSLSKTTIVAFIVAQGYVLLVNSGLNRKAKVKIVCACVAILVLFTPLLVSYFMSYTDSTSAESLTGRLGIWTYMFDEAMDRPWFGHGFHSVWKVIPPFYSSAFQARHAHNELLQQFYAYGVLGIAMTVGIYTVIVRSFRSLRNVSTKQMFAGLFLLTLIRGLADTEAFDLSWPLWLLVLLGALQLGEMKAKEVLPCAL</sequence>
<feature type="transmembrane region" description="Helical" evidence="5">
    <location>
        <begin position="113"/>
        <end position="130"/>
    </location>
</feature>
<dbReference type="Proteomes" id="UP000182427">
    <property type="component" value="Chromosome I"/>
</dbReference>
<dbReference type="GO" id="GO:0016020">
    <property type="term" value="C:membrane"/>
    <property type="evidence" value="ECO:0007669"/>
    <property type="project" value="UniProtKB-SubCell"/>
</dbReference>
<dbReference type="InterPro" id="IPR051533">
    <property type="entry name" value="WaaL-like"/>
</dbReference>
<comment type="subcellular location">
    <subcellularLocation>
        <location evidence="1">Membrane</location>
        <topology evidence="1">Multi-pass membrane protein</topology>
    </subcellularLocation>
</comment>
<protein>
    <submittedName>
        <fullName evidence="7">O-Antigen ligase</fullName>
    </submittedName>
</protein>
<feature type="transmembrane region" description="Helical" evidence="5">
    <location>
        <begin position="142"/>
        <end position="159"/>
    </location>
</feature>
<dbReference type="EMBL" id="LT629690">
    <property type="protein sequence ID" value="SDF37483.1"/>
    <property type="molecule type" value="Genomic_DNA"/>
</dbReference>
<evidence type="ECO:0000313" key="8">
    <source>
        <dbReference type="Proteomes" id="UP000182427"/>
    </source>
</evidence>
<keyword evidence="2 5" id="KW-0812">Transmembrane</keyword>
<dbReference type="PANTHER" id="PTHR37422:SF13">
    <property type="entry name" value="LIPOPOLYSACCHARIDE BIOSYNTHESIS PROTEIN PA4999-RELATED"/>
    <property type="match status" value="1"/>
</dbReference>
<evidence type="ECO:0000256" key="4">
    <source>
        <dbReference type="ARBA" id="ARBA00023136"/>
    </source>
</evidence>
<accession>A0A1G7KJQ9</accession>
<dbReference type="PANTHER" id="PTHR37422">
    <property type="entry name" value="TEICHURONIC ACID BIOSYNTHESIS PROTEIN TUAE"/>
    <property type="match status" value="1"/>
</dbReference>
<dbReference type="OrthoDB" id="4391260at2"/>
<feature type="transmembrane region" description="Helical" evidence="5">
    <location>
        <begin position="50"/>
        <end position="68"/>
    </location>
</feature>
<keyword evidence="8" id="KW-1185">Reference proteome</keyword>
<feature type="transmembrane region" description="Helical" evidence="5">
    <location>
        <begin position="247"/>
        <end position="267"/>
    </location>
</feature>
<organism evidence="7 8">
    <name type="scientific">Terriglobus roseus</name>
    <dbReference type="NCBI Taxonomy" id="392734"/>
    <lineage>
        <taxon>Bacteria</taxon>
        <taxon>Pseudomonadati</taxon>
        <taxon>Acidobacteriota</taxon>
        <taxon>Terriglobia</taxon>
        <taxon>Terriglobales</taxon>
        <taxon>Acidobacteriaceae</taxon>
        <taxon>Terriglobus</taxon>
    </lineage>
</organism>
<evidence type="ECO:0000256" key="5">
    <source>
        <dbReference type="SAM" id="Phobius"/>
    </source>
</evidence>
<dbReference type="Pfam" id="PF04932">
    <property type="entry name" value="Wzy_C"/>
    <property type="match status" value="1"/>
</dbReference>
<proteinExistence type="predicted"/>
<evidence type="ECO:0000256" key="1">
    <source>
        <dbReference type="ARBA" id="ARBA00004141"/>
    </source>
</evidence>
<feature type="transmembrane region" description="Helical" evidence="5">
    <location>
        <begin position="89"/>
        <end position="107"/>
    </location>
</feature>
<keyword evidence="7" id="KW-0436">Ligase</keyword>
<dbReference type="InterPro" id="IPR007016">
    <property type="entry name" value="O-antigen_ligase-rel_domated"/>
</dbReference>
<evidence type="ECO:0000256" key="2">
    <source>
        <dbReference type="ARBA" id="ARBA00022692"/>
    </source>
</evidence>
<feature type="transmembrane region" description="Helical" evidence="5">
    <location>
        <begin position="330"/>
        <end position="348"/>
    </location>
</feature>
<dbReference type="RefSeq" id="WP_083345185.1">
    <property type="nucleotide sequence ID" value="NZ_LT629690.1"/>
</dbReference>
<feature type="domain" description="O-antigen ligase-related" evidence="6">
    <location>
        <begin position="205"/>
        <end position="341"/>
    </location>
</feature>
<keyword evidence="4 5" id="KW-0472">Membrane</keyword>
<feature type="transmembrane region" description="Helical" evidence="5">
    <location>
        <begin position="21"/>
        <end position="44"/>
    </location>
</feature>
<evidence type="ECO:0000256" key="3">
    <source>
        <dbReference type="ARBA" id="ARBA00022989"/>
    </source>
</evidence>
<gene>
    <name evidence="7" type="ORF">SAMN05444167_2213</name>
</gene>
<evidence type="ECO:0000259" key="6">
    <source>
        <dbReference type="Pfam" id="PF04932"/>
    </source>
</evidence>